<keyword evidence="6" id="KW-1185">Reference proteome</keyword>
<dbReference type="Gene3D" id="1.10.10.60">
    <property type="entry name" value="Homeodomain-like"/>
    <property type="match status" value="1"/>
</dbReference>
<dbReference type="STRING" id="471854.Dfer_5452"/>
<dbReference type="OrthoDB" id="9793451at2"/>
<dbReference type="PANTHER" id="PTHR43280">
    <property type="entry name" value="ARAC-FAMILY TRANSCRIPTIONAL REGULATOR"/>
    <property type="match status" value="1"/>
</dbReference>
<accession>C6VUG1</accession>
<gene>
    <name evidence="5" type="ordered locus">Dfer_5452</name>
</gene>
<evidence type="ECO:0000259" key="4">
    <source>
        <dbReference type="PROSITE" id="PS01124"/>
    </source>
</evidence>
<dbReference type="Pfam" id="PF12833">
    <property type="entry name" value="HTH_18"/>
    <property type="match status" value="1"/>
</dbReference>
<evidence type="ECO:0000256" key="3">
    <source>
        <dbReference type="ARBA" id="ARBA00023163"/>
    </source>
</evidence>
<dbReference type="HOGENOM" id="CLU_000445_88_2_10"/>
<dbReference type="Proteomes" id="UP000002011">
    <property type="component" value="Chromosome"/>
</dbReference>
<name>C6VUG1_DYAFD</name>
<evidence type="ECO:0000256" key="2">
    <source>
        <dbReference type="ARBA" id="ARBA00023125"/>
    </source>
</evidence>
<dbReference type="eggNOG" id="COG2207">
    <property type="taxonomic scope" value="Bacteria"/>
</dbReference>
<evidence type="ECO:0000256" key="1">
    <source>
        <dbReference type="ARBA" id="ARBA00023015"/>
    </source>
</evidence>
<dbReference type="InterPro" id="IPR018060">
    <property type="entry name" value="HTH_AraC"/>
</dbReference>
<dbReference type="GO" id="GO:0003700">
    <property type="term" value="F:DNA-binding transcription factor activity"/>
    <property type="evidence" value="ECO:0007669"/>
    <property type="project" value="InterPro"/>
</dbReference>
<dbReference type="GO" id="GO:0043565">
    <property type="term" value="F:sequence-specific DNA binding"/>
    <property type="evidence" value="ECO:0007669"/>
    <property type="project" value="InterPro"/>
</dbReference>
<dbReference type="AlphaFoldDB" id="C6VUG1"/>
<protein>
    <submittedName>
        <fullName evidence="5">Transcriptional regulator, AraC family</fullName>
    </submittedName>
</protein>
<dbReference type="PROSITE" id="PS01124">
    <property type="entry name" value="HTH_ARAC_FAMILY_2"/>
    <property type="match status" value="1"/>
</dbReference>
<organism evidence="5 6">
    <name type="scientific">Dyadobacter fermentans (strain ATCC 700827 / DSM 18053 / CIP 107007 / KCTC 52180 / NS114)</name>
    <dbReference type="NCBI Taxonomy" id="471854"/>
    <lineage>
        <taxon>Bacteria</taxon>
        <taxon>Pseudomonadati</taxon>
        <taxon>Bacteroidota</taxon>
        <taxon>Cytophagia</taxon>
        <taxon>Cytophagales</taxon>
        <taxon>Spirosomataceae</taxon>
        <taxon>Dyadobacter</taxon>
    </lineage>
</organism>
<dbReference type="RefSeq" id="WP_015814883.1">
    <property type="nucleotide sequence ID" value="NC_013037.1"/>
</dbReference>
<sequence length="280" mass="31668">MENVALPIFNAQTLDNGYALKTPHLTGPIQQVIELYWIGKGKGNITIDFLKTNFSGNTLFFVLPGQIHQINAETELIGKKITFSLDLLTAGDGFIDEAGKAGYFTRLQHAEVVTFDEETAREINEIFEIILLEMARCEDNKNEMLGALLALLISYIPHSNDQTPEGLAFRNPDIVFRKFISKIDAHFRTQKQVFYYASELAITPNYLSEISKKVSGFSARHHIHQRVVLEAKRKGMTTDLNAKQIGFELGFEDPSTFSKFFRIMTGESFSDFRKKEVCLG</sequence>
<keyword evidence="3" id="KW-0804">Transcription</keyword>
<dbReference type="EMBL" id="CP001619">
    <property type="protein sequence ID" value="ACT96643.1"/>
    <property type="molecule type" value="Genomic_DNA"/>
</dbReference>
<keyword evidence="1" id="KW-0805">Transcription regulation</keyword>
<dbReference type="SMART" id="SM00342">
    <property type="entry name" value="HTH_ARAC"/>
    <property type="match status" value="1"/>
</dbReference>
<dbReference type="KEGG" id="dfe:Dfer_5452"/>
<evidence type="ECO:0000313" key="5">
    <source>
        <dbReference type="EMBL" id="ACT96643.1"/>
    </source>
</evidence>
<dbReference type="InterPro" id="IPR009057">
    <property type="entry name" value="Homeodomain-like_sf"/>
</dbReference>
<reference evidence="5 6" key="1">
    <citation type="journal article" date="2009" name="Stand. Genomic Sci.">
        <title>Complete genome sequence of Dyadobacter fermentans type strain (NS114).</title>
        <authorList>
            <person name="Lang E."/>
            <person name="Lapidus A."/>
            <person name="Chertkov O."/>
            <person name="Brettin T."/>
            <person name="Detter J.C."/>
            <person name="Han C."/>
            <person name="Copeland A."/>
            <person name="Glavina Del Rio T."/>
            <person name="Nolan M."/>
            <person name="Chen F."/>
            <person name="Lucas S."/>
            <person name="Tice H."/>
            <person name="Cheng J.F."/>
            <person name="Land M."/>
            <person name="Hauser L."/>
            <person name="Chang Y.J."/>
            <person name="Jeffries C.D."/>
            <person name="Kopitz M."/>
            <person name="Bruce D."/>
            <person name="Goodwin L."/>
            <person name="Pitluck S."/>
            <person name="Ovchinnikova G."/>
            <person name="Pati A."/>
            <person name="Ivanova N."/>
            <person name="Mavrommatis K."/>
            <person name="Chen A."/>
            <person name="Palaniappan K."/>
            <person name="Chain P."/>
            <person name="Bristow J."/>
            <person name="Eisen J.A."/>
            <person name="Markowitz V."/>
            <person name="Hugenholtz P."/>
            <person name="Goker M."/>
            <person name="Rohde M."/>
            <person name="Kyrpides N.C."/>
            <person name="Klenk H.P."/>
        </authorList>
    </citation>
    <scope>NUCLEOTIDE SEQUENCE [LARGE SCALE GENOMIC DNA]</scope>
    <source>
        <strain evidence="6">ATCC 700827 / DSM 18053 / CIP 107007 / KCTC 52180 / NS114</strain>
    </source>
</reference>
<evidence type="ECO:0000313" key="6">
    <source>
        <dbReference type="Proteomes" id="UP000002011"/>
    </source>
</evidence>
<dbReference type="PANTHER" id="PTHR43280:SF32">
    <property type="entry name" value="TRANSCRIPTIONAL REGULATORY PROTEIN"/>
    <property type="match status" value="1"/>
</dbReference>
<keyword evidence="2" id="KW-0238">DNA-binding</keyword>
<feature type="domain" description="HTH araC/xylS-type" evidence="4">
    <location>
        <begin position="177"/>
        <end position="275"/>
    </location>
</feature>
<dbReference type="SUPFAM" id="SSF46689">
    <property type="entry name" value="Homeodomain-like"/>
    <property type="match status" value="1"/>
</dbReference>
<proteinExistence type="predicted"/>